<gene>
    <name evidence="2" type="ORF">CAEBREN_14340</name>
</gene>
<dbReference type="HOGENOM" id="CLU_1103604_0_0_1"/>
<feature type="compositionally biased region" description="Acidic residues" evidence="1">
    <location>
        <begin position="95"/>
        <end position="111"/>
    </location>
</feature>
<proteinExistence type="predicted"/>
<reference evidence="3" key="1">
    <citation type="submission" date="2011-07" db="EMBL/GenBank/DDBJ databases">
        <authorList>
            <consortium name="Caenorhabditis brenneri Sequencing and Analysis Consortium"/>
            <person name="Wilson R.K."/>
        </authorList>
    </citation>
    <scope>NUCLEOTIDE SEQUENCE [LARGE SCALE GENOMIC DNA]</scope>
    <source>
        <strain evidence="3">PB2801</strain>
    </source>
</reference>
<evidence type="ECO:0000313" key="2">
    <source>
        <dbReference type="EMBL" id="EGT47463.1"/>
    </source>
</evidence>
<feature type="compositionally biased region" description="Basic and acidic residues" evidence="1">
    <location>
        <begin position="112"/>
        <end position="121"/>
    </location>
</feature>
<feature type="region of interest" description="Disordered" evidence="1">
    <location>
        <begin position="95"/>
        <end position="121"/>
    </location>
</feature>
<name>G0MYI1_CAEBE</name>
<protein>
    <submittedName>
        <fullName evidence="2">Uncharacterized protein</fullName>
    </submittedName>
</protein>
<keyword evidence="3" id="KW-1185">Reference proteome</keyword>
<evidence type="ECO:0000256" key="1">
    <source>
        <dbReference type="SAM" id="MobiDB-lite"/>
    </source>
</evidence>
<organism evidence="3">
    <name type="scientific">Caenorhabditis brenneri</name>
    <name type="common">Nematode worm</name>
    <dbReference type="NCBI Taxonomy" id="135651"/>
    <lineage>
        <taxon>Eukaryota</taxon>
        <taxon>Metazoa</taxon>
        <taxon>Ecdysozoa</taxon>
        <taxon>Nematoda</taxon>
        <taxon>Chromadorea</taxon>
        <taxon>Rhabditida</taxon>
        <taxon>Rhabditina</taxon>
        <taxon>Rhabditomorpha</taxon>
        <taxon>Rhabditoidea</taxon>
        <taxon>Rhabditidae</taxon>
        <taxon>Peloderinae</taxon>
        <taxon>Caenorhabditis</taxon>
    </lineage>
</organism>
<dbReference type="InParanoid" id="G0MYI1"/>
<accession>G0MYI1</accession>
<dbReference type="AlphaFoldDB" id="G0MYI1"/>
<evidence type="ECO:0000313" key="3">
    <source>
        <dbReference type="Proteomes" id="UP000008068"/>
    </source>
</evidence>
<dbReference type="EMBL" id="GL379820">
    <property type="protein sequence ID" value="EGT47463.1"/>
    <property type="molecule type" value="Genomic_DNA"/>
</dbReference>
<sequence length="252" mass="29424">MSCSQEAKNLSFYCPEMNAELETIFTPEQELERDLAFLDSTIGRFLTNDFEIAEDESKEFDSLFESSEEFEALMTDTGFVEYLLPLQQLEEESFDELDLASDSEGDEETSENDGKSGGDNEKKVALNFSVYTKAEIQEMVRVQFEKRAMEIKEKKEEKMNGEVFKRHFFEYRRFLARPRHLLISKDIIRRKVLDFALLRFNLCENDAVSDAWAFVFTNYMEEMGPDLLFLSECYTAVNGMLDAFERFTFFGI</sequence>
<dbReference type="Proteomes" id="UP000008068">
    <property type="component" value="Unassembled WGS sequence"/>
</dbReference>